<dbReference type="RefSeq" id="WP_168521764.1">
    <property type="nucleotide sequence ID" value="NZ_JAAXLS010000050.1"/>
</dbReference>
<dbReference type="InterPro" id="IPR012171">
    <property type="entry name" value="Fatty_acid_desaturase"/>
</dbReference>
<feature type="transmembrane region" description="Helical" evidence="1">
    <location>
        <begin position="35"/>
        <end position="54"/>
    </location>
</feature>
<keyword evidence="1" id="KW-1133">Transmembrane helix</keyword>
<feature type="transmembrane region" description="Helical" evidence="1">
    <location>
        <begin position="93"/>
        <end position="114"/>
    </location>
</feature>
<dbReference type="EMBL" id="JAAXLS010000050">
    <property type="protein sequence ID" value="NKQ58180.1"/>
    <property type="molecule type" value="Genomic_DNA"/>
</dbReference>
<reference evidence="3 4" key="1">
    <citation type="submission" date="2020-04" db="EMBL/GenBank/DDBJ databases">
        <title>Novel species.</title>
        <authorList>
            <person name="Teo W.F.A."/>
            <person name="Lipun K."/>
            <person name="Srisuk N."/>
            <person name="Duangmal K."/>
        </authorList>
    </citation>
    <scope>NUCLEOTIDE SEQUENCE [LARGE SCALE GENOMIC DNA]</scope>
    <source>
        <strain evidence="3 4">K13G38</strain>
    </source>
</reference>
<accession>A0ABX1JIC7</accession>
<gene>
    <name evidence="3" type="ORF">HFP15_35520</name>
</gene>
<proteinExistence type="predicted"/>
<keyword evidence="4" id="KW-1185">Reference proteome</keyword>
<feature type="transmembrane region" description="Helical" evidence="1">
    <location>
        <begin position="195"/>
        <end position="212"/>
    </location>
</feature>
<organism evidence="3 4">
    <name type="scientific">Amycolatopsis acididurans</name>
    <dbReference type="NCBI Taxonomy" id="2724524"/>
    <lineage>
        <taxon>Bacteria</taxon>
        <taxon>Bacillati</taxon>
        <taxon>Actinomycetota</taxon>
        <taxon>Actinomycetes</taxon>
        <taxon>Pseudonocardiales</taxon>
        <taxon>Pseudonocardiaceae</taxon>
        <taxon>Amycolatopsis</taxon>
    </lineage>
</organism>
<keyword evidence="1" id="KW-0812">Transmembrane</keyword>
<name>A0ABX1JIC7_9PSEU</name>
<protein>
    <submittedName>
        <fullName evidence="3">Acyl-CoA desaturase</fullName>
    </submittedName>
</protein>
<dbReference type="PANTHER" id="PTHR19353:SF19">
    <property type="entry name" value="DELTA(5) FATTY ACID DESATURASE C-RELATED"/>
    <property type="match status" value="1"/>
</dbReference>
<evidence type="ECO:0000256" key="1">
    <source>
        <dbReference type="SAM" id="Phobius"/>
    </source>
</evidence>
<keyword evidence="1" id="KW-0472">Membrane</keyword>
<comment type="caution">
    <text evidence="3">The sequence shown here is derived from an EMBL/GenBank/DDBJ whole genome shotgun (WGS) entry which is preliminary data.</text>
</comment>
<dbReference type="Proteomes" id="UP000715441">
    <property type="component" value="Unassembled WGS sequence"/>
</dbReference>
<dbReference type="CDD" id="cd03506">
    <property type="entry name" value="Delta6-FADS-like"/>
    <property type="match status" value="1"/>
</dbReference>
<evidence type="ECO:0000259" key="2">
    <source>
        <dbReference type="Pfam" id="PF00487"/>
    </source>
</evidence>
<feature type="transmembrane region" description="Helical" evidence="1">
    <location>
        <begin position="160"/>
        <end position="183"/>
    </location>
</feature>
<dbReference type="InterPro" id="IPR005804">
    <property type="entry name" value="FA_desaturase_dom"/>
</dbReference>
<evidence type="ECO:0000313" key="3">
    <source>
        <dbReference type="EMBL" id="NKQ58180.1"/>
    </source>
</evidence>
<dbReference type="Pfam" id="PF00487">
    <property type="entry name" value="FA_desaturase"/>
    <property type="match status" value="1"/>
</dbReference>
<dbReference type="PANTHER" id="PTHR19353">
    <property type="entry name" value="FATTY ACID DESATURASE 2"/>
    <property type="match status" value="1"/>
</dbReference>
<feature type="transmembrane region" description="Helical" evidence="1">
    <location>
        <begin position="60"/>
        <end position="81"/>
    </location>
</feature>
<dbReference type="PIRSF" id="PIRSF015921">
    <property type="entry name" value="FA_sphinglp_des"/>
    <property type="match status" value="1"/>
</dbReference>
<evidence type="ECO:0000313" key="4">
    <source>
        <dbReference type="Proteomes" id="UP000715441"/>
    </source>
</evidence>
<sequence>MSIDTAPATRPHSDFAELSRAVKQRGLLERRPRTYVLRLAINMTLLAGAWTLFALVGDSWWQLLTAALLAVVFGQLAFIGHDAGHKQIFRGKRANNVVGHLHAALVGLSFQWWVGKHNRHHANPNHEHDDPDLDIPLLAFTPEQASAKRGVLRWMAKYQAFLFFPLLLLEGLSLHLSSVQAVLRREVKAVRLEATLLAIHVVGYLAVVFWVLSPLQAIAFIAVHQGLWGVYLGLSFAPNHKGMPLLPADRKLDHVRKQVLTSRNIRGGRFTDAALGGLNYQIEHHLFPGMPRANLRHARPLVREFCARHGLTYNETSAAGSYAEVLRHLHAIGAPLRAGATP</sequence>
<feature type="domain" description="Fatty acid desaturase" evidence="2">
    <location>
        <begin position="59"/>
        <end position="316"/>
    </location>
</feature>